<dbReference type="GO" id="GO:0050518">
    <property type="term" value="F:2-C-methyl-D-erythritol 4-phosphate cytidylyltransferase activity"/>
    <property type="evidence" value="ECO:0007669"/>
    <property type="project" value="UniProtKB-EC"/>
</dbReference>
<organism evidence="3">
    <name type="scientific">Loigolactobacillus rennini</name>
    <dbReference type="NCBI Taxonomy" id="238013"/>
    <lineage>
        <taxon>Bacteria</taxon>
        <taxon>Bacillati</taxon>
        <taxon>Bacillota</taxon>
        <taxon>Bacilli</taxon>
        <taxon>Lactobacillales</taxon>
        <taxon>Lactobacillaceae</taxon>
        <taxon>Loigolactobacillus</taxon>
    </lineage>
</organism>
<gene>
    <name evidence="3" type="ORF">LREN565_2200</name>
</gene>
<evidence type="ECO:0000313" key="3">
    <source>
        <dbReference type="EMBL" id="SFZ89087.1"/>
    </source>
</evidence>
<dbReference type="SUPFAM" id="SSF53448">
    <property type="entry name" value="Nucleotide-diphospho-sugar transferases"/>
    <property type="match status" value="1"/>
</dbReference>
<dbReference type="CDD" id="cd02516">
    <property type="entry name" value="CDP-ME_synthetase"/>
    <property type="match status" value="1"/>
</dbReference>
<dbReference type="Pfam" id="PF01128">
    <property type="entry name" value="IspD"/>
    <property type="match status" value="1"/>
</dbReference>
<evidence type="ECO:0000256" key="1">
    <source>
        <dbReference type="ARBA" id="ARBA00022679"/>
    </source>
</evidence>
<dbReference type="InterPro" id="IPR029044">
    <property type="entry name" value="Nucleotide-diphossugar_trans"/>
</dbReference>
<protein>
    <submittedName>
        <fullName evidence="3">2-C-methyl-D-erythritol 4-phosphate cytidylyltransferase</fullName>
        <ecNumber evidence="3">2.7.7.60</ecNumber>
    </submittedName>
</protein>
<dbReference type="GO" id="GO:0008299">
    <property type="term" value="P:isoprenoid biosynthetic process"/>
    <property type="evidence" value="ECO:0007669"/>
    <property type="project" value="InterPro"/>
</dbReference>
<dbReference type="PROSITE" id="PS01295">
    <property type="entry name" value="ISPD"/>
    <property type="match status" value="1"/>
</dbReference>
<keyword evidence="2 3" id="KW-0548">Nucleotidyltransferase</keyword>
<dbReference type="AlphaFoldDB" id="A0A1K2I9P1"/>
<dbReference type="EC" id="2.7.7.60" evidence="3"/>
<dbReference type="EMBL" id="LT634362">
    <property type="protein sequence ID" value="SFZ89087.1"/>
    <property type="molecule type" value="Genomic_DNA"/>
</dbReference>
<sequence>MKKNIALVFAGGVGERMHTKSAVPKQFLEVDSKPIIIYTLEKFEDTPEIDGIVISIVDGWKTYLQDLIKKFNLKKVLDIVEGGKNTQMSQYNALRAISNFSDSNTVVLIHDGVRPLVDVKTIQENIRSVRKYGSAITASKAIETISKVKDQNNITEILDRKNCRMAKAPQSYFFDSIYALHKTAIADGKTDFIDSATMMNFYHKKLHIIEGSMDNIKITTPIDYYIFKAIIDARKGAQIFGY</sequence>
<dbReference type="InterPro" id="IPR018294">
    <property type="entry name" value="ISPD_synthase_CS"/>
</dbReference>
<dbReference type="FunFam" id="3.90.550.10:FF:000003">
    <property type="entry name" value="2-C-methyl-D-erythritol 4-phosphate cytidylyltransferase"/>
    <property type="match status" value="1"/>
</dbReference>
<evidence type="ECO:0000256" key="2">
    <source>
        <dbReference type="ARBA" id="ARBA00022695"/>
    </source>
</evidence>
<keyword evidence="1 3" id="KW-0808">Transferase</keyword>
<reference evidence="3" key="1">
    <citation type="submission" date="2016-11" db="EMBL/GenBank/DDBJ databases">
        <authorList>
            <person name="Jaros S."/>
            <person name="Januszkiewicz K."/>
            <person name="Wedrychowicz H."/>
        </authorList>
    </citation>
    <scope>NUCLEOTIDE SEQUENCE</scope>
    <source>
        <strain evidence="3">ACA-DC 565</strain>
    </source>
</reference>
<dbReference type="PANTHER" id="PTHR32125">
    <property type="entry name" value="2-C-METHYL-D-ERYTHRITOL 4-PHOSPHATE CYTIDYLYLTRANSFERASE, CHLOROPLASTIC"/>
    <property type="match status" value="1"/>
</dbReference>
<dbReference type="Gene3D" id="3.90.550.10">
    <property type="entry name" value="Spore Coat Polysaccharide Biosynthesis Protein SpsA, Chain A"/>
    <property type="match status" value="1"/>
</dbReference>
<dbReference type="InterPro" id="IPR034683">
    <property type="entry name" value="IspD/TarI"/>
</dbReference>
<accession>A0A1K2I9P1</accession>
<proteinExistence type="predicted"/>
<dbReference type="InterPro" id="IPR050088">
    <property type="entry name" value="IspD/TarI_cytidylyltransf_bact"/>
</dbReference>
<name>A0A1K2I9P1_9LACO</name>
<dbReference type="PANTHER" id="PTHR32125:SF8">
    <property type="entry name" value="RIBITOL-5-PHOSPHATE CYTIDYLYLTRANSFERASE"/>
    <property type="match status" value="1"/>
</dbReference>